<dbReference type="Proteomes" id="UP000034799">
    <property type="component" value="Unassembled WGS sequence"/>
</dbReference>
<evidence type="ECO:0000256" key="1">
    <source>
        <dbReference type="SAM" id="Phobius"/>
    </source>
</evidence>
<protein>
    <submittedName>
        <fullName evidence="4">Regulatory protein RecX</fullName>
    </submittedName>
</protein>
<evidence type="ECO:0000313" key="5">
    <source>
        <dbReference type="Proteomes" id="UP000034799"/>
    </source>
</evidence>
<dbReference type="GO" id="GO:0016757">
    <property type="term" value="F:glycosyltransferase activity"/>
    <property type="evidence" value="ECO:0007669"/>
    <property type="project" value="InterPro"/>
</dbReference>
<keyword evidence="1" id="KW-1133">Transmembrane helix</keyword>
<gene>
    <name evidence="4" type="ORF">UT34_C0001G0434</name>
</gene>
<evidence type="ECO:0000259" key="2">
    <source>
        <dbReference type="Pfam" id="PF00534"/>
    </source>
</evidence>
<dbReference type="SUPFAM" id="SSF53756">
    <property type="entry name" value="UDP-Glycosyltransferase/glycogen phosphorylase"/>
    <property type="match status" value="1"/>
</dbReference>
<dbReference type="AlphaFoldDB" id="A0A0G0MQT6"/>
<dbReference type="PANTHER" id="PTHR45947:SF3">
    <property type="entry name" value="SULFOQUINOVOSYL TRANSFERASE SQD2"/>
    <property type="match status" value="1"/>
</dbReference>
<proteinExistence type="predicted"/>
<organism evidence="4 5">
    <name type="scientific">candidate division WS6 bacterium GW2011_GWF2_39_15</name>
    <dbReference type="NCBI Taxonomy" id="1619100"/>
    <lineage>
        <taxon>Bacteria</taxon>
        <taxon>Candidatus Dojkabacteria</taxon>
    </lineage>
</organism>
<evidence type="ECO:0000313" key="4">
    <source>
        <dbReference type="EMBL" id="KKR06394.1"/>
    </source>
</evidence>
<comment type="caution">
    <text evidence="4">The sequence shown here is derived from an EMBL/GenBank/DDBJ whole genome shotgun (WGS) entry which is preliminary data.</text>
</comment>
<dbReference type="InterPro" id="IPR028098">
    <property type="entry name" value="Glyco_trans_4-like_N"/>
</dbReference>
<dbReference type="Gene3D" id="3.40.50.2000">
    <property type="entry name" value="Glycogen Phosphorylase B"/>
    <property type="match status" value="2"/>
</dbReference>
<keyword evidence="1" id="KW-0812">Transmembrane</keyword>
<dbReference type="EMBL" id="LBWK01000001">
    <property type="protein sequence ID" value="KKR06394.1"/>
    <property type="molecule type" value="Genomic_DNA"/>
</dbReference>
<dbReference type="Pfam" id="PF13439">
    <property type="entry name" value="Glyco_transf_4"/>
    <property type="match status" value="1"/>
</dbReference>
<dbReference type="STRING" id="1619100.UT34_C0001G0434"/>
<feature type="domain" description="Glycosyl transferase family 1" evidence="2">
    <location>
        <begin position="196"/>
        <end position="355"/>
    </location>
</feature>
<dbReference type="Pfam" id="PF00534">
    <property type="entry name" value="Glycos_transf_1"/>
    <property type="match status" value="1"/>
</dbReference>
<accession>A0A0G0MQT6</accession>
<feature type="transmembrane region" description="Helical" evidence="1">
    <location>
        <begin position="436"/>
        <end position="456"/>
    </location>
</feature>
<name>A0A0G0MQT6_9BACT</name>
<dbReference type="InterPro" id="IPR001296">
    <property type="entry name" value="Glyco_trans_1"/>
</dbReference>
<sequence>MKVAILAAGAQDTLGGETRVALELASSLSQITEVALVYTGEVNEIKKEGKLLKVSLEGGGYENDNLPVFTTTTLQFLFDFLDSYKPDIIHSHSIWLAPFVAQLWALSNNVPYLYTTHLLPSRLASFLEFGNKEIINRFVNEGISKPYMSGFLGNCTAIIALNSVAHKEIRDYGYKGDLHIVPNGRFLSKYNNLKVPSVKDKEKRLLFVGSICLRKNQEYLVKVMDYLPKNYRLILVGRFFFDDYEQSFRNLVKKYKNIEVTGGIDPDMIPSYIEKAHLVVSASKSEVQSLSIIEAMASGRPIVGLSNETIDELVDDSVGKKLEKETSTKRFADAVMNVMKLSEKEYIRLSDNARARVEEFDWSIISARTLKIYEKYVKKNQVTVKSSWDNINRMITSLPDFPGRPYVLDMVDRLREGSFETAKSVNIWRKVPKKTLMLAGLTIGVAVAVFGFLKLTKPLKRVKRVKPS</sequence>
<feature type="domain" description="Glycosyltransferase subfamily 4-like N-terminal" evidence="3">
    <location>
        <begin position="15"/>
        <end position="184"/>
    </location>
</feature>
<dbReference type="InterPro" id="IPR050194">
    <property type="entry name" value="Glycosyltransferase_grp1"/>
</dbReference>
<dbReference type="PANTHER" id="PTHR45947">
    <property type="entry name" value="SULFOQUINOVOSYL TRANSFERASE SQD2"/>
    <property type="match status" value="1"/>
</dbReference>
<reference evidence="4 5" key="1">
    <citation type="journal article" date="2015" name="Nature">
        <title>rRNA introns, odd ribosomes, and small enigmatic genomes across a large radiation of phyla.</title>
        <authorList>
            <person name="Brown C.T."/>
            <person name="Hug L.A."/>
            <person name="Thomas B.C."/>
            <person name="Sharon I."/>
            <person name="Castelle C.J."/>
            <person name="Singh A."/>
            <person name="Wilkins M.J."/>
            <person name="Williams K.H."/>
            <person name="Banfield J.F."/>
        </authorList>
    </citation>
    <scope>NUCLEOTIDE SEQUENCE [LARGE SCALE GENOMIC DNA]</scope>
</reference>
<evidence type="ECO:0000259" key="3">
    <source>
        <dbReference type="Pfam" id="PF13439"/>
    </source>
</evidence>
<keyword evidence="1" id="KW-0472">Membrane</keyword>